<dbReference type="Proteomes" id="UP000177331">
    <property type="component" value="Unassembled WGS sequence"/>
</dbReference>
<organism evidence="11 12">
    <name type="scientific">Candidatus Uhrbacteria bacterium RIFOXYB2_FULL_45_11</name>
    <dbReference type="NCBI Taxonomy" id="1802421"/>
    <lineage>
        <taxon>Bacteria</taxon>
        <taxon>Candidatus Uhriibacteriota</taxon>
    </lineage>
</organism>
<feature type="region of interest" description="G5" evidence="7">
    <location>
        <begin position="168"/>
        <end position="170"/>
    </location>
</feature>
<dbReference type="GO" id="GO:0003924">
    <property type="term" value="F:GTPase activity"/>
    <property type="evidence" value="ECO:0007669"/>
    <property type="project" value="UniProtKB-UniRule"/>
</dbReference>
<name>A0A1F7W673_9BACT</name>
<dbReference type="InterPro" id="IPR015946">
    <property type="entry name" value="KH_dom-like_a/b"/>
</dbReference>
<feature type="domain" description="Era-type G" evidence="10">
    <location>
        <begin position="24"/>
        <end position="189"/>
    </location>
</feature>
<gene>
    <name evidence="6" type="primary">era</name>
    <name evidence="11" type="ORF">A2318_03740</name>
</gene>
<keyword evidence="4 6" id="KW-0694">RNA-binding</keyword>
<evidence type="ECO:0000256" key="8">
    <source>
        <dbReference type="RuleBase" id="RU003761"/>
    </source>
</evidence>
<feature type="domain" description="KH type-2" evidence="9">
    <location>
        <begin position="220"/>
        <end position="297"/>
    </location>
</feature>
<keyword evidence="6" id="KW-0690">Ribosome biogenesis</keyword>
<evidence type="ECO:0000256" key="4">
    <source>
        <dbReference type="ARBA" id="ARBA00022884"/>
    </source>
</evidence>
<comment type="subunit">
    <text evidence="6">Monomer.</text>
</comment>
<dbReference type="SUPFAM" id="SSF54814">
    <property type="entry name" value="Prokaryotic type KH domain (KH-domain type II)"/>
    <property type="match status" value="1"/>
</dbReference>
<comment type="similarity">
    <text evidence="1 6 7 8">Belongs to the TRAFAC class TrmE-Era-EngA-EngB-Septin-like GTPase superfamily. Era GTPase family.</text>
</comment>
<evidence type="ECO:0000259" key="10">
    <source>
        <dbReference type="PROSITE" id="PS51713"/>
    </source>
</evidence>
<feature type="region of interest" description="G4" evidence="7">
    <location>
        <begin position="142"/>
        <end position="145"/>
    </location>
</feature>
<keyword evidence="6" id="KW-0699">rRNA-binding</keyword>
<dbReference type="Gene3D" id="3.30.300.20">
    <property type="match status" value="1"/>
</dbReference>
<comment type="caution">
    <text evidence="6">Lacks conserved residue(s) required for the propagation of feature annotation.</text>
</comment>
<proteinExistence type="inferred from homology"/>
<evidence type="ECO:0000313" key="12">
    <source>
        <dbReference type="Proteomes" id="UP000177331"/>
    </source>
</evidence>
<dbReference type="PRINTS" id="PR00326">
    <property type="entry name" value="GTP1OBG"/>
</dbReference>
<comment type="caution">
    <text evidence="11">The sequence shown here is derived from an EMBL/GenBank/DDBJ whole genome shotgun (WGS) entry which is preliminary data.</text>
</comment>
<dbReference type="CDD" id="cd22534">
    <property type="entry name" value="KH-II_Era"/>
    <property type="match status" value="1"/>
</dbReference>
<dbReference type="Pfam" id="PF07650">
    <property type="entry name" value="KH_2"/>
    <property type="match status" value="1"/>
</dbReference>
<dbReference type="PROSITE" id="PS51713">
    <property type="entry name" value="G_ERA"/>
    <property type="match status" value="1"/>
</dbReference>
<feature type="binding site" evidence="6">
    <location>
        <begin position="142"/>
        <end position="145"/>
    </location>
    <ligand>
        <name>GTP</name>
        <dbReference type="ChEBI" id="CHEBI:37565"/>
    </ligand>
</feature>
<dbReference type="InterPro" id="IPR004044">
    <property type="entry name" value="KH_dom_type_2"/>
</dbReference>
<dbReference type="NCBIfam" id="TIGR00436">
    <property type="entry name" value="era"/>
    <property type="match status" value="1"/>
</dbReference>
<dbReference type="InterPro" id="IPR027417">
    <property type="entry name" value="P-loop_NTPase"/>
</dbReference>
<dbReference type="InterPro" id="IPR005225">
    <property type="entry name" value="Small_GTP-bd"/>
</dbReference>
<dbReference type="GO" id="GO:0070181">
    <property type="term" value="F:small ribosomal subunit rRNA binding"/>
    <property type="evidence" value="ECO:0007669"/>
    <property type="project" value="UniProtKB-UniRule"/>
</dbReference>
<dbReference type="Gene3D" id="3.40.50.300">
    <property type="entry name" value="P-loop containing nucleotide triphosphate hydrolases"/>
    <property type="match status" value="1"/>
</dbReference>
<protein>
    <recommendedName>
        <fullName evidence="2 6">GTPase Era</fullName>
    </recommendedName>
</protein>
<dbReference type="STRING" id="1802421.A2318_03740"/>
<keyword evidence="3 6" id="KW-0547">Nucleotide-binding</keyword>
<dbReference type="CDD" id="cd04163">
    <property type="entry name" value="Era"/>
    <property type="match status" value="1"/>
</dbReference>
<dbReference type="NCBIfam" id="NF000908">
    <property type="entry name" value="PRK00089.1"/>
    <property type="match status" value="1"/>
</dbReference>
<dbReference type="GO" id="GO:0005525">
    <property type="term" value="F:GTP binding"/>
    <property type="evidence" value="ECO:0007669"/>
    <property type="project" value="UniProtKB-UniRule"/>
</dbReference>
<dbReference type="PANTHER" id="PTHR42698:SF1">
    <property type="entry name" value="GTPASE ERA, MITOCHONDRIAL"/>
    <property type="match status" value="1"/>
</dbReference>
<accession>A0A1F7W673</accession>
<keyword evidence="6" id="KW-1003">Cell membrane</keyword>
<keyword evidence="5 6" id="KW-0342">GTP-binding</keyword>
<dbReference type="NCBIfam" id="TIGR00231">
    <property type="entry name" value="small_GTP"/>
    <property type="match status" value="1"/>
</dbReference>
<keyword evidence="6" id="KW-0472">Membrane</keyword>
<dbReference type="AlphaFoldDB" id="A0A1F7W673"/>
<keyword evidence="6" id="KW-0963">Cytoplasm</keyword>
<evidence type="ECO:0000256" key="1">
    <source>
        <dbReference type="ARBA" id="ARBA00007921"/>
    </source>
</evidence>
<evidence type="ECO:0000256" key="5">
    <source>
        <dbReference type="ARBA" id="ARBA00023134"/>
    </source>
</evidence>
<reference evidence="11 12" key="1">
    <citation type="journal article" date="2016" name="Nat. Commun.">
        <title>Thousands of microbial genomes shed light on interconnected biogeochemical processes in an aquifer system.</title>
        <authorList>
            <person name="Anantharaman K."/>
            <person name="Brown C.T."/>
            <person name="Hug L.A."/>
            <person name="Sharon I."/>
            <person name="Castelle C.J."/>
            <person name="Probst A.J."/>
            <person name="Thomas B.C."/>
            <person name="Singh A."/>
            <person name="Wilkins M.J."/>
            <person name="Karaoz U."/>
            <person name="Brodie E.L."/>
            <person name="Williams K.H."/>
            <person name="Hubbard S.S."/>
            <person name="Banfield J.F."/>
        </authorList>
    </citation>
    <scope>NUCLEOTIDE SEQUENCE [LARGE SCALE GENOMIC DNA]</scope>
</reference>
<feature type="region of interest" description="G1" evidence="7">
    <location>
        <begin position="32"/>
        <end position="39"/>
    </location>
</feature>
<feature type="region of interest" description="G2" evidence="7">
    <location>
        <begin position="58"/>
        <end position="62"/>
    </location>
</feature>
<dbReference type="EMBL" id="MGFD01000037">
    <property type="protein sequence ID" value="OGL97687.1"/>
    <property type="molecule type" value="Genomic_DNA"/>
</dbReference>
<dbReference type="GO" id="GO:0005829">
    <property type="term" value="C:cytosol"/>
    <property type="evidence" value="ECO:0007669"/>
    <property type="project" value="TreeGrafter"/>
</dbReference>
<evidence type="ECO:0000256" key="6">
    <source>
        <dbReference type="HAMAP-Rule" id="MF_00367"/>
    </source>
</evidence>
<evidence type="ECO:0000313" key="11">
    <source>
        <dbReference type="EMBL" id="OGL97687.1"/>
    </source>
</evidence>
<dbReference type="InterPro" id="IPR030388">
    <property type="entry name" value="G_ERA_dom"/>
</dbReference>
<evidence type="ECO:0000256" key="2">
    <source>
        <dbReference type="ARBA" id="ARBA00020484"/>
    </source>
</evidence>
<dbReference type="InterPro" id="IPR009019">
    <property type="entry name" value="KH_sf_prok-type"/>
</dbReference>
<dbReference type="HAMAP" id="MF_00367">
    <property type="entry name" value="GTPase_Era"/>
    <property type="match status" value="1"/>
</dbReference>
<dbReference type="GO" id="GO:0005886">
    <property type="term" value="C:plasma membrane"/>
    <property type="evidence" value="ECO:0007669"/>
    <property type="project" value="UniProtKB-SubCell"/>
</dbReference>
<evidence type="ECO:0000256" key="3">
    <source>
        <dbReference type="ARBA" id="ARBA00022741"/>
    </source>
</evidence>
<evidence type="ECO:0000259" key="9">
    <source>
        <dbReference type="PROSITE" id="PS50823"/>
    </source>
</evidence>
<dbReference type="InterPro" id="IPR006073">
    <property type="entry name" value="GTP-bd"/>
</dbReference>
<sequence>MTISSTSDVPETEIDTTEEAPKTKAGFVVIVGRSNVGKSTLMNALVGSKVAITSPKPQTTRLPIHGILTRDEGQIVFVDTPGMLKGAKDALSKALTESLKNALSDVDILMYVADPTRVIGDEEKSMLRMVEQIDKPKIMVINKMDDNNKPYLDFYRDLSDKFDYTFEVSAKESAHIKPLIDKLFEILPEGEQFYPAYQITNMANNVWVSELIREKLYLRLRQEVPYTVHVEVTAMEERENNVLYIAATVFTTEDRYKRMIIGQGGRGIREIGQSTRKELESVMGKKIYLDLQVETNPHWMLRFEI</sequence>
<dbReference type="InterPro" id="IPR005662">
    <property type="entry name" value="GTPase_Era-like"/>
</dbReference>
<evidence type="ECO:0000256" key="7">
    <source>
        <dbReference type="PROSITE-ProRule" id="PRU01050"/>
    </source>
</evidence>
<dbReference type="GO" id="GO:0000028">
    <property type="term" value="P:ribosomal small subunit assembly"/>
    <property type="evidence" value="ECO:0007669"/>
    <property type="project" value="TreeGrafter"/>
</dbReference>
<feature type="region of interest" description="G3" evidence="7">
    <location>
        <begin position="79"/>
        <end position="82"/>
    </location>
</feature>
<dbReference type="PROSITE" id="PS50823">
    <property type="entry name" value="KH_TYPE_2"/>
    <property type="match status" value="1"/>
</dbReference>
<dbReference type="GO" id="GO:0043024">
    <property type="term" value="F:ribosomal small subunit binding"/>
    <property type="evidence" value="ECO:0007669"/>
    <property type="project" value="TreeGrafter"/>
</dbReference>
<dbReference type="SUPFAM" id="SSF52540">
    <property type="entry name" value="P-loop containing nucleoside triphosphate hydrolases"/>
    <property type="match status" value="1"/>
</dbReference>
<feature type="binding site" evidence="6">
    <location>
        <begin position="79"/>
        <end position="83"/>
    </location>
    <ligand>
        <name>GTP</name>
        <dbReference type="ChEBI" id="CHEBI:37565"/>
    </ligand>
</feature>
<dbReference type="PANTHER" id="PTHR42698">
    <property type="entry name" value="GTPASE ERA"/>
    <property type="match status" value="1"/>
</dbReference>
<dbReference type="Pfam" id="PF01926">
    <property type="entry name" value="MMR_HSR1"/>
    <property type="match status" value="1"/>
</dbReference>
<comment type="function">
    <text evidence="6">An essential GTPase that binds both GDP and GTP, with rapid nucleotide exchange. Plays a role in 16S rRNA processing and 30S ribosomal subunit biogenesis and possibly also in cell cycle regulation and energy metabolism.</text>
</comment>
<comment type="subcellular location">
    <subcellularLocation>
        <location evidence="6">Cytoplasm</location>
    </subcellularLocation>
    <subcellularLocation>
        <location evidence="6">Cell membrane</location>
        <topology evidence="6">Peripheral membrane protein</topology>
    </subcellularLocation>
</comment>